<dbReference type="Gene3D" id="3.40.50.1820">
    <property type="entry name" value="alpha/beta hydrolase"/>
    <property type="match status" value="1"/>
</dbReference>
<evidence type="ECO:0000313" key="4">
    <source>
        <dbReference type="EMBL" id="KRG58941.1"/>
    </source>
</evidence>
<protein>
    <submittedName>
        <fullName evidence="4">Peptidase S9</fullName>
    </submittedName>
</protein>
<dbReference type="SUPFAM" id="SSF53474">
    <property type="entry name" value="alpha/beta-Hydrolases"/>
    <property type="match status" value="1"/>
</dbReference>
<dbReference type="PANTHER" id="PTHR42776">
    <property type="entry name" value="SERINE PEPTIDASE S9 FAMILY MEMBER"/>
    <property type="match status" value="1"/>
</dbReference>
<dbReference type="PATRIC" id="fig|266128.3.peg.2777"/>
<dbReference type="Proteomes" id="UP000051254">
    <property type="component" value="Unassembled WGS sequence"/>
</dbReference>
<dbReference type="STRING" id="266128.ABB25_05580"/>
<accession>A0A0R0BNS7</accession>
<dbReference type="PANTHER" id="PTHR42776:SF27">
    <property type="entry name" value="DIPEPTIDYL PEPTIDASE FAMILY MEMBER 6"/>
    <property type="match status" value="1"/>
</dbReference>
<dbReference type="InterPro" id="IPR029058">
    <property type="entry name" value="AB_hydrolase_fold"/>
</dbReference>
<dbReference type="AlphaFoldDB" id="A0A0R0BNS7"/>
<keyword evidence="5" id="KW-1185">Reference proteome</keyword>
<feature type="signal peptide" evidence="2">
    <location>
        <begin position="1"/>
        <end position="20"/>
    </location>
</feature>
<dbReference type="OrthoDB" id="4269629at2"/>
<sequence>MRRGLLVGFLFGCLPPALMAAPVNLDTFLARDQFQQIQLSPDGSHMAASVPLDDRTGLVIIRLADNTVTGTFSPPGNNHVADFSWANRDRVLLSLGEKLGRLEQPQPTGEIYSASASGGRGELLVGYRVQSNSAGTRIPGKQAEGVAAQVIAGGQVDADHVLIRVIPFSEQPVTRVERMNVRTGKRTLVVRAPVRRADFLTDPAGAVRFAWGAESDNAQKLYHRSPAGEGWTLVNDQQASGRVELPLGMNEAGTVAYLRVSQPLGPDAVVAWDIASDQRREILRPAVGDPVRVLYRPGTRIPVGVEVALPTPHTLFFDEASADAQRQRNLETAFGGPVRVTSTSSDGRWLLVNTYSDRNPGDFYLVDSQNQKAQHLVSRARQIDPEAMAPTRAISLPARDGLILHGYLTVPAGGGEGPRPMVVLPHGGPYGIHDEWEFDGERQLLAAAGYAVLQLNFRGSGGLGMAYQRIGARQWGATMQDDLTDATHWAVAQGVADPQRICIYGASYGGYAALMGVAREPALYRCAAGYVGVYDLPMLHRERADQARWAGKWSLEWVGDDMQQLRARSPSALAGQIRVPVFLAAGGEDRIAPVRHTEQMEAALRQAGVPVTTLYRRNEGHGFYLPENRRAYYAALLDFLAEHIGGERAAP</sequence>
<evidence type="ECO:0000259" key="3">
    <source>
        <dbReference type="Pfam" id="PF00326"/>
    </source>
</evidence>
<dbReference type="GO" id="GO:0006508">
    <property type="term" value="P:proteolysis"/>
    <property type="evidence" value="ECO:0007669"/>
    <property type="project" value="InterPro"/>
</dbReference>
<keyword evidence="1" id="KW-0378">Hydrolase</keyword>
<proteinExistence type="predicted"/>
<dbReference type="SUPFAM" id="SSF82171">
    <property type="entry name" value="DPP6 N-terminal domain-like"/>
    <property type="match status" value="1"/>
</dbReference>
<dbReference type="Pfam" id="PF00326">
    <property type="entry name" value="Peptidase_S9"/>
    <property type="match status" value="1"/>
</dbReference>
<keyword evidence="2" id="KW-0732">Signal</keyword>
<evidence type="ECO:0000256" key="2">
    <source>
        <dbReference type="SAM" id="SignalP"/>
    </source>
</evidence>
<dbReference type="RefSeq" id="WP_057664769.1">
    <property type="nucleotide sequence ID" value="NZ_LDJH01000008.1"/>
</dbReference>
<dbReference type="EMBL" id="LDJH01000008">
    <property type="protein sequence ID" value="KRG58941.1"/>
    <property type="molecule type" value="Genomic_DNA"/>
</dbReference>
<name>A0A0R0BNS7_9GAMM</name>
<evidence type="ECO:0000256" key="1">
    <source>
        <dbReference type="ARBA" id="ARBA00022801"/>
    </source>
</evidence>
<evidence type="ECO:0000313" key="5">
    <source>
        <dbReference type="Proteomes" id="UP000051254"/>
    </source>
</evidence>
<comment type="caution">
    <text evidence="4">The sequence shown here is derived from an EMBL/GenBank/DDBJ whole genome shotgun (WGS) entry which is preliminary data.</text>
</comment>
<feature type="domain" description="Peptidase S9 prolyl oligopeptidase catalytic" evidence="3">
    <location>
        <begin position="436"/>
        <end position="646"/>
    </location>
</feature>
<dbReference type="GO" id="GO:0004252">
    <property type="term" value="F:serine-type endopeptidase activity"/>
    <property type="evidence" value="ECO:0007669"/>
    <property type="project" value="TreeGrafter"/>
</dbReference>
<dbReference type="InterPro" id="IPR001375">
    <property type="entry name" value="Peptidase_S9_cat"/>
</dbReference>
<feature type="chain" id="PRO_5006392739" evidence="2">
    <location>
        <begin position="21"/>
        <end position="651"/>
    </location>
</feature>
<gene>
    <name evidence="4" type="ORF">ABB25_05580</name>
</gene>
<reference evidence="4 5" key="1">
    <citation type="submission" date="2015-05" db="EMBL/GenBank/DDBJ databases">
        <title>Genome sequencing and analysis of members of genus Stenotrophomonas.</title>
        <authorList>
            <person name="Patil P.P."/>
            <person name="Midha S."/>
            <person name="Patil P.B."/>
        </authorList>
    </citation>
    <scope>NUCLEOTIDE SEQUENCE [LARGE SCALE GENOMIC DNA]</scope>
    <source>
        <strain evidence="4 5">DSM 17805</strain>
    </source>
</reference>
<organism evidence="4 5">
    <name type="scientific">Stenotrophomonas koreensis</name>
    <dbReference type="NCBI Taxonomy" id="266128"/>
    <lineage>
        <taxon>Bacteria</taxon>
        <taxon>Pseudomonadati</taxon>
        <taxon>Pseudomonadota</taxon>
        <taxon>Gammaproteobacteria</taxon>
        <taxon>Lysobacterales</taxon>
        <taxon>Lysobacteraceae</taxon>
        <taxon>Stenotrophomonas</taxon>
    </lineage>
</organism>